<protein>
    <submittedName>
        <fullName evidence="1">Uncharacterized protein</fullName>
    </submittedName>
</protein>
<dbReference type="Proteomes" id="UP000326837">
    <property type="component" value="Chromosome"/>
</dbReference>
<name>A0A5K7X564_9BACT</name>
<evidence type="ECO:0000313" key="1">
    <source>
        <dbReference type="EMBL" id="BBO31680.1"/>
    </source>
</evidence>
<reference evidence="2" key="1">
    <citation type="submission" date="2019-10" db="EMBL/GenBank/DDBJ databases">
        <title>Lacipirellula parvula gen. nov., sp. nov., representing a lineage of planctomycetes widespread in freshwater anoxic habitats, and description of the family Lacipirellulaceae.</title>
        <authorList>
            <person name="Dedysh S.N."/>
            <person name="Kulichevskaya I.S."/>
            <person name="Beletsky A.V."/>
            <person name="Rakitin A.L."/>
            <person name="Mardanov A.V."/>
            <person name="Ivanova A.A."/>
            <person name="Saltykova V.X."/>
            <person name="Rijpstra W.I.C."/>
            <person name="Sinninghe Damste J.S."/>
            <person name="Ravin N.V."/>
        </authorList>
    </citation>
    <scope>NUCLEOTIDE SEQUENCE [LARGE SCALE GENOMIC DNA]</scope>
    <source>
        <strain evidence="2">PX69</strain>
    </source>
</reference>
<dbReference type="EMBL" id="AP021861">
    <property type="protein sequence ID" value="BBO31680.1"/>
    <property type="molecule type" value="Genomic_DNA"/>
</dbReference>
<accession>A0A5K7X564</accession>
<keyword evidence="2" id="KW-1185">Reference proteome</keyword>
<proteinExistence type="predicted"/>
<organism evidence="1 2">
    <name type="scientific">Lacipirellula parvula</name>
    <dbReference type="NCBI Taxonomy" id="2650471"/>
    <lineage>
        <taxon>Bacteria</taxon>
        <taxon>Pseudomonadati</taxon>
        <taxon>Planctomycetota</taxon>
        <taxon>Planctomycetia</taxon>
        <taxon>Pirellulales</taxon>
        <taxon>Lacipirellulaceae</taxon>
        <taxon>Lacipirellula</taxon>
    </lineage>
</organism>
<sequence length="44" mass="4775">MIRYQLAPCLHPEKRLRAGANAPDDCKVAGILPALVHDFANCGK</sequence>
<evidence type="ECO:0000313" key="2">
    <source>
        <dbReference type="Proteomes" id="UP000326837"/>
    </source>
</evidence>
<dbReference type="AlphaFoldDB" id="A0A5K7X564"/>
<gene>
    <name evidence="1" type="ORF">PLANPX_1292</name>
</gene>
<dbReference type="KEGG" id="lpav:PLANPX_1292"/>